<sequence>MPFYEFKCSACGFRFEKMCSMGDKGENLLCPECGAIKPQRVFSTFSSPGGDSGSGGGNSKCSGCSSGNCSSCH</sequence>
<organism evidence="3 4">
    <name type="scientific">Desulfofarcimen acetoxidans (strain ATCC 49208 / DSM 771 / KCTC 5769 / VKM B-1644 / 5575)</name>
    <name type="common">Desulfotomaculum acetoxidans</name>
    <dbReference type="NCBI Taxonomy" id="485916"/>
    <lineage>
        <taxon>Bacteria</taxon>
        <taxon>Bacillati</taxon>
        <taxon>Bacillota</taxon>
        <taxon>Clostridia</taxon>
        <taxon>Eubacteriales</taxon>
        <taxon>Peptococcaceae</taxon>
        <taxon>Desulfofarcimen</taxon>
    </lineage>
</organism>
<evidence type="ECO:0000313" key="3">
    <source>
        <dbReference type="EMBL" id="ACV61960.1"/>
    </source>
</evidence>
<feature type="region of interest" description="Disordered" evidence="1">
    <location>
        <begin position="44"/>
        <end position="73"/>
    </location>
</feature>
<dbReference type="HOGENOM" id="CLU_136025_4_0_9"/>
<feature type="compositionally biased region" description="Low complexity" evidence="1">
    <location>
        <begin position="59"/>
        <end position="73"/>
    </location>
</feature>
<name>C8W492_DESAS</name>
<proteinExistence type="predicted"/>
<evidence type="ECO:0000259" key="2">
    <source>
        <dbReference type="PROSITE" id="PS50903"/>
    </source>
</evidence>
<dbReference type="GO" id="GO:0005506">
    <property type="term" value="F:iron ion binding"/>
    <property type="evidence" value="ECO:0007669"/>
    <property type="project" value="InterPro"/>
</dbReference>
<reference evidence="3 4" key="1">
    <citation type="journal article" date="2009" name="Stand. Genomic Sci.">
        <title>Complete genome sequence of Desulfotomaculum acetoxidans type strain (5575).</title>
        <authorList>
            <person name="Spring S."/>
            <person name="Lapidus A."/>
            <person name="Schroder M."/>
            <person name="Gleim D."/>
            <person name="Sims D."/>
            <person name="Meincke L."/>
            <person name="Glavina Del Rio T."/>
            <person name="Tice H."/>
            <person name="Copeland A."/>
            <person name="Cheng J.F."/>
            <person name="Lucas S."/>
            <person name="Chen F."/>
            <person name="Nolan M."/>
            <person name="Bruce D."/>
            <person name="Goodwin L."/>
            <person name="Pitluck S."/>
            <person name="Ivanova N."/>
            <person name="Mavromatis K."/>
            <person name="Mikhailova N."/>
            <person name="Pati A."/>
            <person name="Chen A."/>
            <person name="Palaniappan K."/>
            <person name="Land M."/>
            <person name="Hauser L."/>
            <person name="Chang Y.J."/>
            <person name="Jeffries C.D."/>
            <person name="Chain P."/>
            <person name="Saunders E."/>
            <person name="Brettin T."/>
            <person name="Detter J.C."/>
            <person name="Goker M."/>
            <person name="Bristow J."/>
            <person name="Eisen J.A."/>
            <person name="Markowitz V."/>
            <person name="Hugenholtz P."/>
            <person name="Kyrpides N.C."/>
            <person name="Klenk H.P."/>
            <person name="Han C."/>
        </authorList>
    </citation>
    <scope>NUCLEOTIDE SEQUENCE [LARGE SCALE GENOMIC DNA]</scope>
    <source>
        <strain evidence="4">ATCC 49208 / DSM 771 / VKM B-1644</strain>
    </source>
</reference>
<dbReference type="InterPro" id="IPR013429">
    <property type="entry name" value="Regulatory_FmdB_Zinc_ribbon"/>
</dbReference>
<dbReference type="NCBIfam" id="TIGR02605">
    <property type="entry name" value="CxxC_CxxC_SSSS"/>
    <property type="match status" value="1"/>
</dbReference>
<protein>
    <submittedName>
        <fullName evidence="3">Regulatory protein, FmdB family</fullName>
    </submittedName>
</protein>
<accession>C8W492</accession>
<dbReference type="PROSITE" id="PS50903">
    <property type="entry name" value="RUBREDOXIN_LIKE"/>
    <property type="match status" value="1"/>
</dbReference>
<dbReference type="RefSeq" id="WP_015756675.1">
    <property type="nucleotide sequence ID" value="NC_013216.1"/>
</dbReference>
<gene>
    <name evidence="3" type="ordered locus">Dtox_1074</name>
</gene>
<dbReference type="AlphaFoldDB" id="C8W492"/>
<dbReference type="KEGG" id="dae:Dtox_1074"/>
<evidence type="ECO:0000256" key="1">
    <source>
        <dbReference type="SAM" id="MobiDB-lite"/>
    </source>
</evidence>
<dbReference type="Proteomes" id="UP000002217">
    <property type="component" value="Chromosome"/>
</dbReference>
<feature type="domain" description="Rubredoxin-like" evidence="2">
    <location>
        <begin position="3"/>
        <end position="45"/>
    </location>
</feature>
<keyword evidence="4" id="KW-1185">Reference proteome</keyword>
<dbReference type="EMBL" id="CP001720">
    <property type="protein sequence ID" value="ACV61960.1"/>
    <property type="molecule type" value="Genomic_DNA"/>
</dbReference>
<dbReference type="InterPro" id="IPR024934">
    <property type="entry name" value="Rubredoxin-like_dom"/>
</dbReference>
<dbReference type="SMART" id="SM00834">
    <property type="entry name" value="CxxC_CXXC_SSSS"/>
    <property type="match status" value="1"/>
</dbReference>
<dbReference type="eggNOG" id="COG2331">
    <property type="taxonomic scope" value="Bacteria"/>
</dbReference>
<dbReference type="Pfam" id="PF09723">
    <property type="entry name" value="Zn_ribbon_8"/>
    <property type="match status" value="1"/>
</dbReference>
<dbReference type="OrthoDB" id="9813321at2"/>
<evidence type="ECO:0000313" key="4">
    <source>
        <dbReference type="Proteomes" id="UP000002217"/>
    </source>
</evidence>
<dbReference type="STRING" id="485916.Dtox_1074"/>